<gene>
    <name evidence="2" type="ORF">CLODIP_2_CD06630</name>
</gene>
<reference evidence="2 3" key="1">
    <citation type="submission" date="2020-04" db="EMBL/GenBank/DDBJ databases">
        <authorList>
            <person name="Alioto T."/>
            <person name="Alioto T."/>
            <person name="Gomez Garrido J."/>
        </authorList>
    </citation>
    <scope>NUCLEOTIDE SEQUENCE [LARGE SCALE GENOMIC DNA]</scope>
</reference>
<organism evidence="2 3">
    <name type="scientific">Cloeon dipterum</name>
    <dbReference type="NCBI Taxonomy" id="197152"/>
    <lineage>
        <taxon>Eukaryota</taxon>
        <taxon>Metazoa</taxon>
        <taxon>Ecdysozoa</taxon>
        <taxon>Arthropoda</taxon>
        <taxon>Hexapoda</taxon>
        <taxon>Insecta</taxon>
        <taxon>Pterygota</taxon>
        <taxon>Palaeoptera</taxon>
        <taxon>Ephemeroptera</taxon>
        <taxon>Pisciforma</taxon>
        <taxon>Baetidae</taxon>
        <taxon>Cloeon</taxon>
    </lineage>
</organism>
<dbReference type="GO" id="GO:0005739">
    <property type="term" value="C:mitochondrion"/>
    <property type="evidence" value="ECO:0007669"/>
    <property type="project" value="TreeGrafter"/>
</dbReference>
<evidence type="ECO:0000313" key="3">
    <source>
        <dbReference type="Proteomes" id="UP000494165"/>
    </source>
</evidence>
<dbReference type="CDD" id="cd01122">
    <property type="entry name" value="Twinkle_C"/>
    <property type="match status" value="1"/>
</dbReference>
<sequence>MLRRMNVVACARRLFGVCTAKRNVQSLSDVPVVYVSKMKSVLSANKVSFEDGFTCLTTSCPVGCRKDNSYSGNFYVNKVTGLFVCHACGQMGQWQWLERRLSDMKRLKGDISPPVFPEQSSARPESVPDDVLSRFQPASTVSDKQLSKCLGHLGLKHVKREQLARLGAMVGKSEILLPLRGSNQNIGAWKLFFRDDANSLQENLLGNRLTGQLLLSNEEAWHSDNVVLVTSGADLLALTSQKVPAICVEPQLLPQEVLPRLEHFKQICIWFGEHQLQAQRVARKLGLSRCRIVRAPELRKGPHEVLVTNGDKLASKVKLAESLLHPAIVSFSNLRHEVLDAVTRQDKNRGLPWNRFPALTSVLGGFRDGELTILTGPTGSGKTTFLSEYSLDLCQQGVSTLWGSFEIRNTRLAKTMLTQMAGMNLEKNLHRFDEFADNMEQLPLHFLDFHGQQPLKTVMNAVNHAQYVYDLGHVIIDNVQFMLGLGDSESRFIDRFYRQDQVIQAFRSFATATNCHVTLVVHPRKETEGVDLTVNSIFGSAKASQEADNILIIQTTATSDMKQRKFLQVCKNRFSGDLGIMQLNFNKDAMSFAKKTAPVKNMEVKSPKEEEPLEVHLDLGKSKLDQFELFMKTHANMLK</sequence>
<feature type="domain" description="SF4 helicase" evidence="1">
    <location>
        <begin position="345"/>
        <end position="599"/>
    </location>
</feature>
<dbReference type="GO" id="GO:0003697">
    <property type="term" value="F:single-stranded DNA binding"/>
    <property type="evidence" value="ECO:0007669"/>
    <property type="project" value="InterPro"/>
</dbReference>
<dbReference type="InterPro" id="IPR007694">
    <property type="entry name" value="DNA_helicase_DnaB-like_C"/>
</dbReference>
<dbReference type="PANTHER" id="PTHR12873">
    <property type="entry name" value="T7-LIKE MITOCHONDRIAL DNA HELICASE"/>
    <property type="match status" value="1"/>
</dbReference>
<dbReference type="Proteomes" id="UP000494165">
    <property type="component" value="Unassembled WGS sequence"/>
</dbReference>
<name>A0A8S1C8S7_9INSE</name>
<dbReference type="OrthoDB" id="275278at2759"/>
<dbReference type="SUPFAM" id="SSF52540">
    <property type="entry name" value="P-loop containing nucleoside triphosphate hydrolases"/>
    <property type="match status" value="1"/>
</dbReference>
<dbReference type="InterPro" id="IPR027032">
    <property type="entry name" value="Twinkle-like"/>
</dbReference>
<accession>A0A8S1C8S7</accession>
<keyword evidence="3" id="KW-1185">Reference proteome</keyword>
<dbReference type="PROSITE" id="PS51199">
    <property type="entry name" value="SF4_HELICASE"/>
    <property type="match status" value="1"/>
</dbReference>
<dbReference type="GO" id="GO:0006264">
    <property type="term" value="P:mitochondrial DNA replication"/>
    <property type="evidence" value="ECO:0007669"/>
    <property type="project" value="TreeGrafter"/>
</dbReference>
<proteinExistence type="predicted"/>
<dbReference type="InterPro" id="IPR027417">
    <property type="entry name" value="P-loop_NTPase"/>
</dbReference>
<dbReference type="GO" id="GO:0043139">
    <property type="term" value="F:5'-3' DNA helicase activity"/>
    <property type="evidence" value="ECO:0007669"/>
    <property type="project" value="InterPro"/>
</dbReference>
<dbReference type="AlphaFoldDB" id="A0A8S1C8S7"/>
<comment type="caution">
    <text evidence="2">The sequence shown here is derived from an EMBL/GenBank/DDBJ whole genome shotgun (WGS) entry which is preliminary data.</text>
</comment>
<dbReference type="Gene3D" id="3.40.50.300">
    <property type="entry name" value="P-loop containing nucleotide triphosphate hydrolases"/>
    <property type="match status" value="1"/>
</dbReference>
<evidence type="ECO:0000259" key="1">
    <source>
        <dbReference type="PROSITE" id="PS51199"/>
    </source>
</evidence>
<protein>
    <recommendedName>
        <fullName evidence="1">SF4 helicase domain-containing protein</fullName>
    </recommendedName>
</protein>
<dbReference type="PANTHER" id="PTHR12873:SF0">
    <property type="entry name" value="TWINKLE MTDNA HELICASE"/>
    <property type="match status" value="1"/>
</dbReference>
<dbReference type="Pfam" id="PF13481">
    <property type="entry name" value="AAA_25"/>
    <property type="match status" value="1"/>
</dbReference>
<dbReference type="EMBL" id="CADEPI010000022">
    <property type="protein sequence ID" value="CAB3365684.1"/>
    <property type="molecule type" value="Genomic_DNA"/>
</dbReference>
<evidence type="ECO:0000313" key="2">
    <source>
        <dbReference type="EMBL" id="CAB3365684.1"/>
    </source>
</evidence>
<dbReference type="GO" id="GO:0005524">
    <property type="term" value="F:ATP binding"/>
    <property type="evidence" value="ECO:0007669"/>
    <property type="project" value="InterPro"/>
</dbReference>